<reference evidence="2" key="1">
    <citation type="submission" date="2023-03" db="EMBL/GenBank/DDBJ databases">
        <title>Massive genome expansion in bonnet fungi (Mycena s.s.) driven by repeated elements and novel gene families across ecological guilds.</title>
        <authorList>
            <consortium name="Lawrence Berkeley National Laboratory"/>
            <person name="Harder C.B."/>
            <person name="Miyauchi S."/>
            <person name="Viragh M."/>
            <person name="Kuo A."/>
            <person name="Thoen E."/>
            <person name="Andreopoulos B."/>
            <person name="Lu D."/>
            <person name="Skrede I."/>
            <person name="Drula E."/>
            <person name="Henrissat B."/>
            <person name="Morin E."/>
            <person name="Kohler A."/>
            <person name="Barry K."/>
            <person name="LaButti K."/>
            <person name="Morin E."/>
            <person name="Salamov A."/>
            <person name="Lipzen A."/>
            <person name="Mereny Z."/>
            <person name="Hegedus B."/>
            <person name="Baldrian P."/>
            <person name="Stursova M."/>
            <person name="Weitz H."/>
            <person name="Taylor A."/>
            <person name="Grigoriev I.V."/>
            <person name="Nagy L.G."/>
            <person name="Martin F."/>
            <person name="Kauserud H."/>
        </authorList>
    </citation>
    <scope>NUCLEOTIDE SEQUENCE</scope>
    <source>
        <strain evidence="2">CBHHK182m</strain>
    </source>
</reference>
<name>A0AAD7N121_9AGAR</name>
<accession>A0AAD7N121</accession>
<comment type="caution">
    <text evidence="2">The sequence shown here is derived from an EMBL/GenBank/DDBJ whole genome shotgun (WGS) entry which is preliminary data.</text>
</comment>
<evidence type="ECO:0000256" key="1">
    <source>
        <dbReference type="SAM" id="SignalP"/>
    </source>
</evidence>
<evidence type="ECO:0000313" key="2">
    <source>
        <dbReference type="EMBL" id="KAJ7741134.1"/>
    </source>
</evidence>
<gene>
    <name evidence="2" type="ORF">B0H16DRAFT_1566046</name>
</gene>
<dbReference type="EMBL" id="JARKIB010000100">
    <property type="protein sequence ID" value="KAJ7741134.1"/>
    <property type="molecule type" value="Genomic_DNA"/>
</dbReference>
<evidence type="ECO:0000313" key="3">
    <source>
        <dbReference type="Proteomes" id="UP001215598"/>
    </source>
</evidence>
<organism evidence="2 3">
    <name type="scientific">Mycena metata</name>
    <dbReference type="NCBI Taxonomy" id="1033252"/>
    <lineage>
        <taxon>Eukaryota</taxon>
        <taxon>Fungi</taxon>
        <taxon>Dikarya</taxon>
        <taxon>Basidiomycota</taxon>
        <taxon>Agaricomycotina</taxon>
        <taxon>Agaricomycetes</taxon>
        <taxon>Agaricomycetidae</taxon>
        <taxon>Agaricales</taxon>
        <taxon>Marasmiineae</taxon>
        <taxon>Mycenaceae</taxon>
        <taxon>Mycena</taxon>
    </lineage>
</organism>
<feature type="chain" id="PRO_5042290065" evidence="1">
    <location>
        <begin position="25"/>
        <end position="133"/>
    </location>
</feature>
<proteinExistence type="predicted"/>
<keyword evidence="3" id="KW-1185">Reference proteome</keyword>
<protein>
    <submittedName>
        <fullName evidence="2">Uncharacterized protein</fullName>
    </submittedName>
</protein>
<dbReference type="Proteomes" id="UP001215598">
    <property type="component" value="Unassembled WGS sequence"/>
</dbReference>
<sequence>MSPPYLFALRSALIQVLSFFGCQCSVQHPPSASAVLRLPTPLRWSCQGDQSKISLDVPNVVTAFNAVGPQACSTPQTLNIPQALKPFNAASSHLNAMPQALASIPQAISSSSAVPPPFPHAAQLTWSILQSVV</sequence>
<dbReference type="AlphaFoldDB" id="A0AAD7N121"/>
<feature type="signal peptide" evidence="1">
    <location>
        <begin position="1"/>
        <end position="24"/>
    </location>
</feature>
<keyword evidence="1" id="KW-0732">Signal</keyword>